<dbReference type="Pfam" id="PF01042">
    <property type="entry name" value="Ribonuc_L-PSP"/>
    <property type="match status" value="1"/>
</dbReference>
<reference evidence="1" key="1">
    <citation type="journal article" date="2022" name="Int. J. Syst. Evol. Microbiol.">
        <title>Pseudomonas aegrilactucae sp. nov. and Pseudomonas morbosilactucae sp. nov., pathogens causing bacterial rot of lettuce in Japan.</title>
        <authorList>
            <person name="Sawada H."/>
            <person name="Fujikawa T."/>
            <person name="Satou M."/>
        </authorList>
    </citation>
    <scope>NUCLEOTIDE SEQUENCE</scope>
    <source>
        <strain evidence="1">0166_1</strain>
    </source>
</reference>
<dbReference type="KEGG" id="sbae:DSM104329_04651"/>
<evidence type="ECO:0000313" key="2">
    <source>
        <dbReference type="Proteomes" id="UP001162834"/>
    </source>
</evidence>
<dbReference type="SUPFAM" id="SSF55298">
    <property type="entry name" value="YjgF-like"/>
    <property type="match status" value="1"/>
</dbReference>
<proteinExistence type="predicted"/>
<dbReference type="InterPro" id="IPR006175">
    <property type="entry name" value="YjgF/YER057c/UK114"/>
</dbReference>
<name>A0A9E6Y293_9ACTN</name>
<evidence type="ECO:0000313" key="1">
    <source>
        <dbReference type="EMBL" id="UGS38227.1"/>
    </source>
</evidence>
<accession>A0A9E6Y293</accession>
<dbReference type="Proteomes" id="UP001162834">
    <property type="component" value="Chromosome"/>
</dbReference>
<protein>
    <recommendedName>
        <fullName evidence="3">RidA family protein</fullName>
    </recommendedName>
</protein>
<keyword evidence="2" id="KW-1185">Reference proteome</keyword>
<dbReference type="InterPro" id="IPR035959">
    <property type="entry name" value="RutC-like_sf"/>
</dbReference>
<sequence length="130" mass="14082">MTGVRRTAVEVPGLEHPQPIPVAVWAGDVLFTSPIGPRRADGSIPDALDDQLDVTFANLRRVVHGAGATLDAVGMVHVHLRRREDRPALNEHWLACFVDEPRPARMVSQADLPAGVDVLLTLTAVRACPE</sequence>
<organism evidence="1 2">
    <name type="scientific">Capillimicrobium parvum</name>
    <dbReference type="NCBI Taxonomy" id="2884022"/>
    <lineage>
        <taxon>Bacteria</taxon>
        <taxon>Bacillati</taxon>
        <taxon>Actinomycetota</taxon>
        <taxon>Thermoleophilia</taxon>
        <taxon>Solirubrobacterales</taxon>
        <taxon>Capillimicrobiaceae</taxon>
        <taxon>Capillimicrobium</taxon>
    </lineage>
</organism>
<dbReference type="AlphaFoldDB" id="A0A9E6Y293"/>
<dbReference type="EMBL" id="CP087164">
    <property type="protein sequence ID" value="UGS38227.1"/>
    <property type="molecule type" value="Genomic_DNA"/>
</dbReference>
<evidence type="ECO:0008006" key="3">
    <source>
        <dbReference type="Google" id="ProtNLM"/>
    </source>
</evidence>
<gene>
    <name evidence="1" type="ORF">DSM104329_04651</name>
</gene>
<dbReference type="Gene3D" id="3.30.1330.40">
    <property type="entry name" value="RutC-like"/>
    <property type="match status" value="1"/>
</dbReference>